<dbReference type="EMBL" id="BK015050">
    <property type="protein sequence ID" value="DAD88930.1"/>
    <property type="molecule type" value="Genomic_DNA"/>
</dbReference>
<reference evidence="1" key="1">
    <citation type="journal article" date="2021" name="Proc. Natl. Acad. Sci. U.S.A.">
        <title>A Catalog of Tens of Thousands of Viruses from Human Metagenomes Reveals Hidden Associations with Chronic Diseases.</title>
        <authorList>
            <person name="Tisza M.J."/>
            <person name="Buck C.B."/>
        </authorList>
    </citation>
    <scope>NUCLEOTIDE SEQUENCE</scope>
    <source>
        <strain evidence="1">CtpiG4</strain>
    </source>
</reference>
<dbReference type="SUPFAM" id="SSF46955">
    <property type="entry name" value="Putative DNA-binding domain"/>
    <property type="match status" value="1"/>
</dbReference>
<sequence length="82" mass="9219">MDERPIGMTITEVSKALHIGVEQLREYARTDPTFPVFAVGNKLITTEAAISEWATARAKMRVGMKTEGSAVMEIVRRNRRRA</sequence>
<evidence type="ECO:0000313" key="1">
    <source>
        <dbReference type="EMBL" id="DAD88930.1"/>
    </source>
</evidence>
<organism evidence="1">
    <name type="scientific">Myoviridae sp. ctpiG4</name>
    <dbReference type="NCBI Taxonomy" id="2826698"/>
    <lineage>
        <taxon>Viruses</taxon>
        <taxon>Duplodnaviria</taxon>
        <taxon>Heunggongvirae</taxon>
        <taxon>Uroviricota</taxon>
        <taxon>Caudoviricetes</taxon>
    </lineage>
</organism>
<accession>A0A8S5N3T6</accession>
<dbReference type="InterPro" id="IPR009061">
    <property type="entry name" value="DNA-bd_dom_put_sf"/>
</dbReference>
<proteinExistence type="predicted"/>
<name>A0A8S5N3T6_9CAUD</name>
<protein>
    <submittedName>
        <fullName evidence="1">Excisionase</fullName>
    </submittedName>
</protein>